<gene>
    <name evidence="1" type="ORF">GMARGA_LOCUS3435</name>
</gene>
<protein>
    <submittedName>
        <fullName evidence="1">38252_t:CDS:1</fullName>
    </submittedName>
</protein>
<accession>A0ABM8W520</accession>
<organism evidence="1 2">
    <name type="scientific">Gigaspora margarita</name>
    <dbReference type="NCBI Taxonomy" id="4874"/>
    <lineage>
        <taxon>Eukaryota</taxon>
        <taxon>Fungi</taxon>
        <taxon>Fungi incertae sedis</taxon>
        <taxon>Mucoromycota</taxon>
        <taxon>Glomeromycotina</taxon>
        <taxon>Glomeromycetes</taxon>
        <taxon>Diversisporales</taxon>
        <taxon>Gigasporaceae</taxon>
        <taxon>Gigaspora</taxon>
    </lineage>
</organism>
<sequence length="53" mass="6165">VDDLNGYCGSSHREISKVEPLGYKTPVFQIWTTPHRKKININLLRQSSTYEPF</sequence>
<keyword evidence="2" id="KW-1185">Reference proteome</keyword>
<proteinExistence type="predicted"/>
<feature type="non-terminal residue" evidence="1">
    <location>
        <position position="1"/>
    </location>
</feature>
<name>A0ABM8W520_GIGMA</name>
<evidence type="ECO:0000313" key="1">
    <source>
        <dbReference type="EMBL" id="CAG8526949.1"/>
    </source>
</evidence>
<reference evidence="1 2" key="1">
    <citation type="submission" date="2021-06" db="EMBL/GenBank/DDBJ databases">
        <authorList>
            <person name="Kallberg Y."/>
            <person name="Tangrot J."/>
            <person name="Rosling A."/>
        </authorList>
    </citation>
    <scope>NUCLEOTIDE SEQUENCE [LARGE SCALE GENOMIC DNA]</scope>
    <source>
        <strain evidence="1 2">120-4 pot B 10/14</strain>
    </source>
</reference>
<evidence type="ECO:0000313" key="2">
    <source>
        <dbReference type="Proteomes" id="UP000789901"/>
    </source>
</evidence>
<dbReference type="Proteomes" id="UP000789901">
    <property type="component" value="Unassembled WGS sequence"/>
</dbReference>
<comment type="caution">
    <text evidence="1">The sequence shown here is derived from an EMBL/GenBank/DDBJ whole genome shotgun (WGS) entry which is preliminary data.</text>
</comment>
<dbReference type="EMBL" id="CAJVQB010001227">
    <property type="protein sequence ID" value="CAG8526949.1"/>
    <property type="molecule type" value="Genomic_DNA"/>
</dbReference>